<reference evidence="2 3" key="1">
    <citation type="submission" date="2020-08" db="EMBL/GenBank/DDBJ databases">
        <title>Genomic Encyclopedia of Type Strains, Phase IV (KMG-IV): sequencing the most valuable type-strain genomes for metagenomic binning, comparative biology and taxonomic classification.</title>
        <authorList>
            <person name="Goeker M."/>
        </authorList>
    </citation>
    <scope>NUCLEOTIDE SEQUENCE [LARGE SCALE GENOMIC DNA]</scope>
    <source>
        <strain evidence="2 3">DSM 104969</strain>
    </source>
</reference>
<feature type="transmembrane region" description="Helical" evidence="1">
    <location>
        <begin position="45"/>
        <end position="66"/>
    </location>
</feature>
<keyword evidence="1" id="KW-0472">Membrane</keyword>
<sequence length="179" mass="20750">MMNSPDIKEKGTTLLRYAMHYGMILGLFWAFKYLFRIGAGFSDHIFIYVFYLLNVGTFLMIYIFTFKFKNADPDNPRGILSCIAFVTLVCFFASFFESTMMYAHFKLIDPGYFYKMTEPMVEMVNNLSFPPEEEEPLRKFFMDLVTGKPLYIVSNFIGNTILGLILGLMMGLLINSQKK</sequence>
<keyword evidence="1" id="KW-0812">Transmembrane</keyword>
<feature type="transmembrane region" description="Helical" evidence="1">
    <location>
        <begin position="21"/>
        <end position="39"/>
    </location>
</feature>
<accession>A0A840CTA7</accession>
<dbReference type="InterPro" id="IPR025250">
    <property type="entry name" value="DUF4199"/>
</dbReference>
<feature type="transmembrane region" description="Helical" evidence="1">
    <location>
        <begin position="150"/>
        <end position="174"/>
    </location>
</feature>
<evidence type="ECO:0000313" key="3">
    <source>
        <dbReference type="Proteomes" id="UP000555103"/>
    </source>
</evidence>
<keyword evidence="3" id="KW-1185">Reference proteome</keyword>
<gene>
    <name evidence="2" type="ORF">GGR21_003295</name>
</gene>
<evidence type="ECO:0008006" key="4">
    <source>
        <dbReference type="Google" id="ProtNLM"/>
    </source>
</evidence>
<dbReference type="Proteomes" id="UP000555103">
    <property type="component" value="Unassembled WGS sequence"/>
</dbReference>
<dbReference type="EMBL" id="JACIEP010000013">
    <property type="protein sequence ID" value="MBB4037378.1"/>
    <property type="molecule type" value="Genomic_DNA"/>
</dbReference>
<evidence type="ECO:0000313" key="2">
    <source>
        <dbReference type="EMBL" id="MBB4037378.1"/>
    </source>
</evidence>
<evidence type="ECO:0000256" key="1">
    <source>
        <dbReference type="SAM" id="Phobius"/>
    </source>
</evidence>
<protein>
    <recommendedName>
        <fullName evidence="4">DUF4199 domain-containing protein</fullName>
    </recommendedName>
</protein>
<dbReference type="AlphaFoldDB" id="A0A840CTA7"/>
<name>A0A840CTA7_9BACT</name>
<feature type="transmembrane region" description="Helical" evidence="1">
    <location>
        <begin position="78"/>
        <end position="96"/>
    </location>
</feature>
<comment type="caution">
    <text evidence="2">The sequence shown here is derived from an EMBL/GenBank/DDBJ whole genome shotgun (WGS) entry which is preliminary data.</text>
</comment>
<dbReference type="RefSeq" id="WP_183308220.1">
    <property type="nucleotide sequence ID" value="NZ_JACIEP010000013.1"/>
</dbReference>
<proteinExistence type="predicted"/>
<organism evidence="2 3">
    <name type="scientific">Dysgonomonas hofstadii</name>
    <dbReference type="NCBI Taxonomy" id="637886"/>
    <lineage>
        <taxon>Bacteria</taxon>
        <taxon>Pseudomonadati</taxon>
        <taxon>Bacteroidota</taxon>
        <taxon>Bacteroidia</taxon>
        <taxon>Bacteroidales</taxon>
        <taxon>Dysgonomonadaceae</taxon>
        <taxon>Dysgonomonas</taxon>
    </lineage>
</organism>
<dbReference type="Pfam" id="PF13858">
    <property type="entry name" value="DUF4199"/>
    <property type="match status" value="1"/>
</dbReference>
<keyword evidence="1" id="KW-1133">Transmembrane helix</keyword>